<keyword evidence="4" id="KW-1185">Reference proteome</keyword>
<dbReference type="EMBL" id="FOXO01000007">
    <property type="protein sequence ID" value="SFP75263.1"/>
    <property type="molecule type" value="Genomic_DNA"/>
</dbReference>
<dbReference type="InterPro" id="IPR025286">
    <property type="entry name" value="MOFRL_assoc_dom"/>
</dbReference>
<dbReference type="AlphaFoldDB" id="A0A1I5SWZ2"/>
<dbReference type="PANTHER" id="PTHR12227:SF0">
    <property type="entry name" value="GLYCERATE KINASE"/>
    <property type="match status" value="1"/>
</dbReference>
<dbReference type="InterPro" id="IPR039760">
    <property type="entry name" value="MOFRL_protein"/>
</dbReference>
<organism evidence="3 4">
    <name type="scientific">Butyrivibrio proteoclasticus</name>
    <dbReference type="NCBI Taxonomy" id="43305"/>
    <lineage>
        <taxon>Bacteria</taxon>
        <taxon>Bacillati</taxon>
        <taxon>Bacillota</taxon>
        <taxon>Clostridia</taxon>
        <taxon>Lachnospirales</taxon>
        <taxon>Lachnospiraceae</taxon>
        <taxon>Butyrivibrio</taxon>
    </lineage>
</organism>
<evidence type="ECO:0000259" key="2">
    <source>
        <dbReference type="Pfam" id="PF13660"/>
    </source>
</evidence>
<feature type="domain" description="MOFRL" evidence="1">
    <location>
        <begin position="298"/>
        <end position="402"/>
    </location>
</feature>
<dbReference type="GO" id="GO:0005737">
    <property type="term" value="C:cytoplasm"/>
    <property type="evidence" value="ECO:0007669"/>
    <property type="project" value="TreeGrafter"/>
</dbReference>
<dbReference type="InterPro" id="IPR007835">
    <property type="entry name" value="MOFRL"/>
</dbReference>
<dbReference type="SUPFAM" id="SSF82544">
    <property type="entry name" value="GckA/TtuD-like"/>
    <property type="match status" value="1"/>
</dbReference>
<dbReference type="OrthoDB" id="9766552at2"/>
<reference evidence="4" key="1">
    <citation type="submission" date="2016-10" db="EMBL/GenBank/DDBJ databases">
        <authorList>
            <person name="Varghese N."/>
            <person name="Submissions S."/>
        </authorList>
    </citation>
    <scope>NUCLEOTIDE SEQUENCE [LARGE SCALE GENOMIC DNA]</scope>
    <source>
        <strain evidence="4">P18</strain>
    </source>
</reference>
<gene>
    <name evidence="3" type="ORF">SAMN04487928_107105</name>
</gene>
<dbReference type="Pfam" id="PF13660">
    <property type="entry name" value="DUF4147"/>
    <property type="match status" value="1"/>
</dbReference>
<evidence type="ECO:0000259" key="1">
    <source>
        <dbReference type="Pfam" id="PF05161"/>
    </source>
</evidence>
<dbReference type="Gene3D" id="3.40.1480.10">
    <property type="entry name" value="MOFRL domain"/>
    <property type="match status" value="1"/>
</dbReference>
<dbReference type="Pfam" id="PF05161">
    <property type="entry name" value="MOFRL"/>
    <property type="match status" value="1"/>
</dbReference>
<proteinExistence type="predicted"/>
<dbReference type="Gene3D" id="3.40.50.10180">
    <property type="entry name" value="Glycerate kinase, MOFRL-like N-terminal domain"/>
    <property type="match status" value="1"/>
</dbReference>
<feature type="domain" description="MOFRL-associated" evidence="2">
    <location>
        <begin position="7"/>
        <end position="228"/>
    </location>
</feature>
<protein>
    <submittedName>
        <fullName evidence="3">Hydroxypyruvate reductase</fullName>
    </submittedName>
</protein>
<dbReference type="RefSeq" id="WP_074885930.1">
    <property type="nucleotide sequence ID" value="NZ_FOXO01000007.1"/>
</dbReference>
<sequence>MGIREDAKEIINASIASALPDNAVKKALKKLPACDGKIYLVAIGKAAWQMTKAAKDELGDKITDGVCITKYDHVKDQIEGIRCFEAGHPVLDENSVAATKEAEKLVSGLSKDDFVIFLVSGGGSALFEDPKVPLSELQDINKQLLSSGASITEINTIRKRLSNVKGGRFAKMCEPATVFSIILSDIIGDPLDMIASGPAYPDSATTEDATGIINKYSLKVIEDVKALLTEETPKELSNVKTIVTGSVKQLCASASIKAKELGYEPIVLTACLDCEAKAAGQFISAIAREHSKDGKKLAYIMGGETVVKLTGKGLGGRNQELALACAEGIGGLKNVCVFSVGSDGTDGPTDAAGGIVDGDTKEALLSKEITISDVLANNDSYNALKLVDGLVITGPTGTNVNDVAVLLIGV</sequence>
<dbReference type="PANTHER" id="PTHR12227">
    <property type="entry name" value="GLYCERATE KINASE"/>
    <property type="match status" value="1"/>
</dbReference>
<dbReference type="InterPro" id="IPR037035">
    <property type="entry name" value="GK-like_C_sf"/>
</dbReference>
<evidence type="ECO:0000313" key="4">
    <source>
        <dbReference type="Proteomes" id="UP000182624"/>
    </source>
</evidence>
<accession>A0A1I5SWZ2</accession>
<dbReference type="Proteomes" id="UP000182624">
    <property type="component" value="Unassembled WGS sequence"/>
</dbReference>
<dbReference type="GO" id="GO:0008887">
    <property type="term" value="F:glycerate kinase activity"/>
    <property type="evidence" value="ECO:0007669"/>
    <property type="project" value="InterPro"/>
</dbReference>
<dbReference type="InterPro" id="IPR038614">
    <property type="entry name" value="GK_N_sf"/>
</dbReference>
<evidence type="ECO:0000313" key="3">
    <source>
        <dbReference type="EMBL" id="SFP75263.1"/>
    </source>
</evidence>
<name>A0A1I5SWZ2_9FIRM</name>
<keyword evidence="3" id="KW-0670">Pyruvate</keyword>